<evidence type="ECO:0000313" key="3">
    <source>
        <dbReference type="Proteomes" id="UP000432715"/>
    </source>
</evidence>
<dbReference type="OrthoDB" id="1955078at2"/>
<dbReference type="AlphaFoldDB" id="A0A6I0EZ16"/>
<feature type="domain" description="GerMN" evidence="1">
    <location>
        <begin position="113"/>
        <end position="201"/>
    </location>
</feature>
<dbReference type="SMART" id="SM00909">
    <property type="entry name" value="Germane"/>
    <property type="match status" value="1"/>
</dbReference>
<proteinExistence type="predicted"/>
<name>A0A6I0EZ16_9FIRM</name>
<dbReference type="EMBL" id="WBZC01000029">
    <property type="protein sequence ID" value="KAB3534379.1"/>
    <property type="molecule type" value="Genomic_DNA"/>
</dbReference>
<evidence type="ECO:0000313" key="2">
    <source>
        <dbReference type="EMBL" id="KAB3534379.1"/>
    </source>
</evidence>
<reference evidence="2 3" key="1">
    <citation type="submission" date="2019-10" db="EMBL/GenBank/DDBJ databases">
        <title>Alkaliphilus serpentinus sp. nov. and Alkaliphilus pronyensis sp. nov., two novel anaerobic alkaliphilic species isolated from the serpentinized-hosted hydrothermal field of the Prony Bay (New Caledonia).</title>
        <authorList>
            <person name="Postec A."/>
        </authorList>
    </citation>
    <scope>NUCLEOTIDE SEQUENCE [LARGE SCALE GENOMIC DNA]</scope>
    <source>
        <strain evidence="2 3">LacV</strain>
    </source>
</reference>
<keyword evidence="3" id="KW-1185">Reference proteome</keyword>
<organism evidence="2 3">
    <name type="scientific">Alkaliphilus pronyensis</name>
    <dbReference type="NCBI Taxonomy" id="1482732"/>
    <lineage>
        <taxon>Bacteria</taxon>
        <taxon>Bacillati</taxon>
        <taxon>Bacillota</taxon>
        <taxon>Clostridia</taxon>
        <taxon>Peptostreptococcales</taxon>
        <taxon>Natronincolaceae</taxon>
        <taxon>Alkaliphilus</taxon>
    </lineage>
</organism>
<gene>
    <name evidence="2" type="ORF">F8154_09160</name>
</gene>
<dbReference type="InterPro" id="IPR019606">
    <property type="entry name" value="GerMN"/>
</dbReference>
<accession>A0A6I0EZ16</accession>
<dbReference type="Proteomes" id="UP000432715">
    <property type="component" value="Unassembled WGS sequence"/>
</dbReference>
<protein>
    <submittedName>
        <fullName evidence="2">GerMN domain-containing protein</fullName>
    </submittedName>
</protein>
<sequence>MFLPKIMGISKDIGTIKEKTSLINQGGILMKSKLLAVLLVLLIVIGVVACSKEETLEEQTEAPAIEETEEGTEEDTEELYYVLYLKHKDTPFIFSDSFNVKENDRRLEDKSFEHFVLEELIAQAPIEDLINPIPTGTKVLSVEKDGDTVIVNLSKEFVDNMKGDETDVEVTIAAIVNSLTTLPSNDYVEILIEGEKVTDVRGVDISQTYEFISDFHLDK</sequence>
<evidence type="ECO:0000259" key="1">
    <source>
        <dbReference type="SMART" id="SM00909"/>
    </source>
</evidence>
<comment type="caution">
    <text evidence="2">The sequence shown here is derived from an EMBL/GenBank/DDBJ whole genome shotgun (WGS) entry which is preliminary data.</text>
</comment>
<dbReference type="Pfam" id="PF10646">
    <property type="entry name" value="Germane"/>
    <property type="match status" value="1"/>
</dbReference>